<evidence type="ECO:0000313" key="1">
    <source>
        <dbReference type="EMBL" id="CEI70979.1"/>
    </source>
</evidence>
<name>A0A2L2TLH8_9HYPO</name>
<evidence type="ECO:0000313" key="2">
    <source>
        <dbReference type="Proteomes" id="UP000245910"/>
    </source>
</evidence>
<dbReference type="AlphaFoldDB" id="A0A2L2TLH8"/>
<reference evidence="2" key="1">
    <citation type="submission" date="2014-10" db="EMBL/GenBank/DDBJ databases">
        <authorList>
            <person name="King R."/>
        </authorList>
    </citation>
    <scope>NUCLEOTIDE SEQUENCE [LARGE SCALE GENOMIC DNA]</scope>
    <source>
        <strain evidence="2">A3/5</strain>
    </source>
</reference>
<accession>A0A2L2TLH8</accession>
<organism evidence="1 2">
    <name type="scientific">Fusarium venenatum</name>
    <dbReference type="NCBI Taxonomy" id="56646"/>
    <lineage>
        <taxon>Eukaryota</taxon>
        <taxon>Fungi</taxon>
        <taxon>Dikarya</taxon>
        <taxon>Ascomycota</taxon>
        <taxon>Pezizomycotina</taxon>
        <taxon>Sordariomycetes</taxon>
        <taxon>Hypocreomycetidae</taxon>
        <taxon>Hypocreales</taxon>
        <taxon>Nectriaceae</taxon>
        <taxon>Fusarium</taxon>
    </lineage>
</organism>
<protein>
    <submittedName>
        <fullName evidence="1">Uncharacterized protein</fullName>
    </submittedName>
</protein>
<dbReference type="EMBL" id="LN649231">
    <property type="protein sequence ID" value="CEI70979.1"/>
    <property type="molecule type" value="Genomic_DNA"/>
</dbReference>
<sequence>MCRRGVELHHGQTEELVLPGTSYSMLSDQLEMTRRVRTAQQPSRPASYGISREVCLASEWHGSLTISEKMK</sequence>
<proteinExistence type="predicted"/>
<keyword evidence="2" id="KW-1185">Reference proteome</keyword>
<dbReference type="Proteomes" id="UP000245910">
    <property type="component" value="Chromosome III"/>
</dbReference>